<gene>
    <name evidence="1" type="ORF">HOLleu_36718</name>
</gene>
<evidence type="ECO:0000313" key="1">
    <source>
        <dbReference type="EMBL" id="KAJ8024090.1"/>
    </source>
</evidence>
<sequence>MEGLWRAGLFHGTVGAGNFEMSKLHDKIQRGKESKTFSPWKLSVSVEGVSKGSDKYSSLFPLNPGEWLPKSLAVLPLYPPDISKLGVMRHYQETESLEASP</sequence>
<comment type="caution">
    <text evidence="1">The sequence shown here is derived from an EMBL/GenBank/DDBJ whole genome shotgun (WGS) entry which is preliminary data.</text>
</comment>
<accession>A0A9Q0YMK2</accession>
<organism evidence="1 2">
    <name type="scientific">Holothuria leucospilota</name>
    <name type="common">Black long sea cucumber</name>
    <name type="synonym">Mertensiothuria leucospilota</name>
    <dbReference type="NCBI Taxonomy" id="206669"/>
    <lineage>
        <taxon>Eukaryota</taxon>
        <taxon>Metazoa</taxon>
        <taxon>Echinodermata</taxon>
        <taxon>Eleutherozoa</taxon>
        <taxon>Echinozoa</taxon>
        <taxon>Holothuroidea</taxon>
        <taxon>Aspidochirotacea</taxon>
        <taxon>Aspidochirotida</taxon>
        <taxon>Holothuriidae</taxon>
        <taxon>Holothuria</taxon>
    </lineage>
</organism>
<reference evidence="1" key="1">
    <citation type="submission" date="2021-10" db="EMBL/GenBank/DDBJ databases">
        <title>Tropical sea cucumber genome reveals ecological adaptation and Cuvierian tubules defense mechanism.</title>
        <authorList>
            <person name="Chen T."/>
        </authorList>
    </citation>
    <scope>NUCLEOTIDE SEQUENCE</scope>
    <source>
        <strain evidence="1">Nanhai2018</strain>
        <tissue evidence="1">Muscle</tissue>
    </source>
</reference>
<protein>
    <submittedName>
        <fullName evidence="1">Uncharacterized protein</fullName>
    </submittedName>
</protein>
<keyword evidence="2" id="KW-1185">Reference proteome</keyword>
<name>A0A9Q0YMK2_HOLLE</name>
<dbReference type="EMBL" id="JAIZAY010000019">
    <property type="protein sequence ID" value="KAJ8024090.1"/>
    <property type="molecule type" value="Genomic_DNA"/>
</dbReference>
<dbReference type="Proteomes" id="UP001152320">
    <property type="component" value="Chromosome 19"/>
</dbReference>
<proteinExistence type="predicted"/>
<evidence type="ECO:0000313" key="2">
    <source>
        <dbReference type="Proteomes" id="UP001152320"/>
    </source>
</evidence>
<dbReference type="AlphaFoldDB" id="A0A9Q0YMK2"/>